<feature type="domain" description="Enoyl reductase (ER)" evidence="3">
    <location>
        <begin position="1"/>
        <end position="264"/>
    </location>
</feature>
<reference evidence="4" key="1">
    <citation type="submission" date="2022-12" db="EMBL/GenBank/DDBJ databases">
        <authorList>
            <person name="Petersen C."/>
        </authorList>
    </citation>
    <scope>NUCLEOTIDE SEQUENCE</scope>
    <source>
        <strain evidence="4">IBT 16125</strain>
    </source>
</reference>
<sequence>MEIGDRCKTWTVGGRVAGFVHACHAANYANGAFREYLLADADLVMRLPDHLSFAEASTLGMGVSTAAQALYQWLPLPLPTCDPTMSDQNILIYGGSTATGSIAIQLAKLSGLRVITTCSQQHISWLRSLGADEVIDYRDLSATETIRSLPESLIYAGLMASTEEPPRPEFLPASTHIHSVWNIVYTCFGRRFTMNKEEMGLKRTSEASNVDKNFMVTFYWRVEQFLQNKLLRPMPIEIRKGGLAGVLEGVSEVRKGAVRGKKLVYEL</sequence>
<proteinExistence type="inferred from homology"/>
<dbReference type="Gene3D" id="3.90.180.10">
    <property type="entry name" value="Medium-chain alcohol dehydrogenases, catalytic domain"/>
    <property type="match status" value="1"/>
</dbReference>
<dbReference type="InterPro" id="IPR047122">
    <property type="entry name" value="Trans-enoyl_RdTase-like"/>
</dbReference>
<gene>
    <name evidence="4" type="ORF">N7458_012691</name>
</gene>
<dbReference type="GeneID" id="81606315"/>
<dbReference type="SMART" id="SM00829">
    <property type="entry name" value="PKS_ER"/>
    <property type="match status" value="1"/>
</dbReference>
<reference evidence="4" key="2">
    <citation type="journal article" date="2023" name="IMA Fungus">
        <title>Comparative genomic study of the Penicillium genus elucidates a diverse pangenome and 15 lateral gene transfer events.</title>
        <authorList>
            <person name="Petersen C."/>
            <person name="Sorensen T."/>
            <person name="Nielsen M.R."/>
            <person name="Sondergaard T.E."/>
            <person name="Sorensen J.L."/>
            <person name="Fitzpatrick D.A."/>
            <person name="Frisvad J.C."/>
            <person name="Nielsen K.L."/>
        </authorList>
    </citation>
    <scope>NUCLEOTIDE SEQUENCE</scope>
    <source>
        <strain evidence="4">IBT 16125</strain>
    </source>
</reference>
<comment type="caution">
    <text evidence="4">The sequence shown here is derived from an EMBL/GenBank/DDBJ whole genome shotgun (WGS) entry which is preliminary data.</text>
</comment>
<accession>A0AAD6BVT2</accession>
<comment type="similarity">
    <text evidence="1">Belongs to the zinc-containing alcohol dehydrogenase family.</text>
</comment>
<evidence type="ECO:0000313" key="4">
    <source>
        <dbReference type="EMBL" id="KAJ5433535.1"/>
    </source>
</evidence>
<dbReference type="EMBL" id="JAPVEA010000009">
    <property type="protein sequence ID" value="KAJ5433535.1"/>
    <property type="molecule type" value="Genomic_DNA"/>
</dbReference>
<evidence type="ECO:0000313" key="5">
    <source>
        <dbReference type="Proteomes" id="UP001213681"/>
    </source>
</evidence>
<dbReference type="InterPro" id="IPR013149">
    <property type="entry name" value="ADH-like_C"/>
</dbReference>
<dbReference type="PANTHER" id="PTHR45348">
    <property type="entry name" value="HYPOTHETICAL OXIDOREDUCTASE (EUROFUNG)"/>
    <property type="match status" value="1"/>
</dbReference>
<dbReference type="InterPro" id="IPR011032">
    <property type="entry name" value="GroES-like_sf"/>
</dbReference>
<dbReference type="InterPro" id="IPR036291">
    <property type="entry name" value="NAD(P)-bd_dom_sf"/>
</dbReference>
<evidence type="ECO:0000256" key="2">
    <source>
        <dbReference type="ARBA" id="ARBA00023002"/>
    </source>
</evidence>
<evidence type="ECO:0000256" key="1">
    <source>
        <dbReference type="ARBA" id="ARBA00008072"/>
    </source>
</evidence>
<dbReference type="SUPFAM" id="SSF50129">
    <property type="entry name" value="GroES-like"/>
    <property type="match status" value="1"/>
</dbReference>
<dbReference type="PANTHER" id="PTHR45348:SF2">
    <property type="entry name" value="ZINC-TYPE ALCOHOL DEHYDROGENASE-LIKE PROTEIN C2E1P3.01"/>
    <property type="match status" value="1"/>
</dbReference>
<dbReference type="AlphaFoldDB" id="A0AAD6BVT2"/>
<keyword evidence="2" id="KW-0560">Oxidoreductase</keyword>
<dbReference type="Gene3D" id="3.40.50.720">
    <property type="entry name" value="NAD(P)-binding Rossmann-like Domain"/>
    <property type="match status" value="1"/>
</dbReference>
<dbReference type="SUPFAM" id="SSF51735">
    <property type="entry name" value="NAD(P)-binding Rossmann-fold domains"/>
    <property type="match status" value="1"/>
</dbReference>
<keyword evidence="5" id="KW-1185">Reference proteome</keyword>
<dbReference type="CDD" id="cd08249">
    <property type="entry name" value="enoyl_reductase_like"/>
    <property type="match status" value="1"/>
</dbReference>
<organism evidence="4 5">
    <name type="scientific">Penicillium daleae</name>
    <dbReference type="NCBI Taxonomy" id="63821"/>
    <lineage>
        <taxon>Eukaryota</taxon>
        <taxon>Fungi</taxon>
        <taxon>Dikarya</taxon>
        <taxon>Ascomycota</taxon>
        <taxon>Pezizomycotina</taxon>
        <taxon>Eurotiomycetes</taxon>
        <taxon>Eurotiomycetidae</taxon>
        <taxon>Eurotiales</taxon>
        <taxon>Aspergillaceae</taxon>
        <taxon>Penicillium</taxon>
    </lineage>
</organism>
<protein>
    <recommendedName>
        <fullName evidence="3">Enoyl reductase (ER) domain-containing protein</fullName>
    </recommendedName>
</protein>
<evidence type="ECO:0000259" key="3">
    <source>
        <dbReference type="SMART" id="SM00829"/>
    </source>
</evidence>
<dbReference type="RefSeq" id="XP_056760826.1">
    <property type="nucleotide sequence ID" value="XM_056916072.1"/>
</dbReference>
<dbReference type="InterPro" id="IPR020843">
    <property type="entry name" value="ER"/>
</dbReference>
<dbReference type="Pfam" id="PF00107">
    <property type="entry name" value="ADH_zinc_N"/>
    <property type="match status" value="1"/>
</dbReference>
<dbReference type="Proteomes" id="UP001213681">
    <property type="component" value="Unassembled WGS sequence"/>
</dbReference>
<dbReference type="GO" id="GO:0016651">
    <property type="term" value="F:oxidoreductase activity, acting on NAD(P)H"/>
    <property type="evidence" value="ECO:0007669"/>
    <property type="project" value="InterPro"/>
</dbReference>
<name>A0AAD6BVT2_9EURO</name>